<keyword evidence="2" id="KW-1003">Cell membrane</keyword>
<sequence length="424" mass="47196">MDRFQSLGEVRSMLRRRALLWVSVIALGLVMSLFYTLSLPREYETFATIQIEQPSIQTREGTRGSLNADMLQKLQIVEQRVMARDNLLAIIDKFGLYRNTDLSDLQKVDLLRRAARVQHITDPQLRWRQDISPSALLVSVRMTDPVLAANVANELVNNVLAAEAESRAARVRETLDFFDGEERRIGAAITALEAEIAEFKRQNAVILPGGVESLRLRLADLQEIELEVQRQILSLQDGGQTGAGTVRAQRVARLQEEASLYQVQIAQIEAEIAETPGLEQEFSKLQRELGKLEDQYEAVTVGKAQAEMNQMLEASSQSDSFAVLEEALPPDWPIAPSRKKSLAMGGMLSAAVALTLVFLTEMRSPVIWTRGQLERQLGLRAVAVIPVIETPGQRRARRWLSFAKIGIVLAAATALAGFALRFGR</sequence>
<evidence type="ECO:0000256" key="4">
    <source>
        <dbReference type="ARBA" id="ARBA00022989"/>
    </source>
</evidence>
<feature type="coiled-coil region" evidence="6">
    <location>
        <begin position="211"/>
        <end position="295"/>
    </location>
</feature>
<keyword evidence="10" id="KW-1185">Reference proteome</keyword>
<evidence type="ECO:0000313" key="10">
    <source>
        <dbReference type="Proteomes" id="UP000198851"/>
    </source>
</evidence>
<evidence type="ECO:0000256" key="3">
    <source>
        <dbReference type="ARBA" id="ARBA00022692"/>
    </source>
</evidence>
<evidence type="ECO:0000256" key="5">
    <source>
        <dbReference type="ARBA" id="ARBA00023136"/>
    </source>
</evidence>
<dbReference type="PANTHER" id="PTHR32309:SF31">
    <property type="entry name" value="CAPSULAR EXOPOLYSACCHARIDE FAMILY"/>
    <property type="match status" value="1"/>
</dbReference>
<comment type="subcellular location">
    <subcellularLocation>
        <location evidence="1">Cell membrane</location>
        <topology evidence="1">Multi-pass membrane protein</topology>
    </subcellularLocation>
</comment>
<feature type="domain" description="Polysaccharide chain length determinant N-terminal" evidence="8">
    <location>
        <begin position="7"/>
        <end position="78"/>
    </location>
</feature>
<dbReference type="InterPro" id="IPR003856">
    <property type="entry name" value="LPS_length_determ_N"/>
</dbReference>
<dbReference type="RefSeq" id="WP_093325387.1">
    <property type="nucleotide sequence ID" value="NZ_FOSZ01000008.1"/>
</dbReference>
<dbReference type="PANTHER" id="PTHR32309">
    <property type="entry name" value="TYROSINE-PROTEIN KINASE"/>
    <property type="match status" value="1"/>
</dbReference>
<reference evidence="10" key="1">
    <citation type="submission" date="2016-10" db="EMBL/GenBank/DDBJ databases">
        <authorList>
            <person name="Varghese N."/>
            <person name="Submissions S."/>
        </authorList>
    </citation>
    <scope>NUCLEOTIDE SEQUENCE [LARGE SCALE GENOMIC DNA]</scope>
    <source>
        <strain evidence="10">DSM 28453</strain>
    </source>
</reference>
<proteinExistence type="predicted"/>
<dbReference type="EMBL" id="FOSZ01000008">
    <property type="protein sequence ID" value="SFL28411.1"/>
    <property type="molecule type" value="Genomic_DNA"/>
</dbReference>
<dbReference type="GO" id="GO:0005886">
    <property type="term" value="C:plasma membrane"/>
    <property type="evidence" value="ECO:0007669"/>
    <property type="project" value="UniProtKB-SubCell"/>
</dbReference>
<keyword evidence="5 7" id="KW-0472">Membrane</keyword>
<dbReference type="AlphaFoldDB" id="A0A1I4GGU4"/>
<dbReference type="InterPro" id="IPR050445">
    <property type="entry name" value="Bact_polysacc_biosynth/exp"/>
</dbReference>
<evidence type="ECO:0000256" key="2">
    <source>
        <dbReference type="ARBA" id="ARBA00022475"/>
    </source>
</evidence>
<evidence type="ECO:0000256" key="6">
    <source>
        <dbReference type="SAM" id="Coils"/>
    </source>
</evidence>
<feature type="transmembrane region" description="Helical" evidence="7">
    <location>
        <begin position="18"/>
        <end position="37"/>
    </location>
</feature>
<keyword evidence="3 7" id="KW-0812">Transmembrane</keyword>
<feature type="transmembrane region" description="Helical" evidence="7">
    <location>
        <begin position="342"/>
        <end position="360"/>
    </location>
</feature>
<dbReference type="Proteomes" id="UP000198851">
    <property type="component" value="Unassembled WGS sequence"/>
</dbReference>
<keyword evidence="6" id="KW-0175">Coiled coil</keyword>
<dbReference type="OrthoDB" id="7642308at2"/>
<dbReference type="Pfam" id="PF02706">
    <property type="entry name" value="Wzz"/>
    <property type="match status" value="1"/>
</dbReference>
<evidence type="ECO:0000256" key="1">
    <source>
        <dbReference type="ARBA" id="ARBA00004651"/>
    </source>
</evidence>
<organism evidence="9 10">
    <name type="scientific">Shimia haliotis</name>
    <dbReference type="NCBI Taxonomy" id="1280847"/>
    <lineage>
        <taxon>Bacteria</taxon>
        <taxon>Pseudomonadati</taxon>
        <taxon>Pseudomonadota</taxon>
        <taxon>Alphaproteobacteria</taxon>
        <taxon>Rhodobacterales</taxon>
        <taxon>Roseobacteraceae</taxon>
    </lineage>
</organism>
<evidence type="ECO:0000313" key="9">
    <source>
        <dbReference type="EMBL" id="SFL28411.1"/>
    </source>
</evidence>
<feature type="transmembrane region" description="Helical" evidence="7">
    <location>
        <begin position="402"/>
        <end position="422"/>
    </location>
</feature>
<gene>
    <name evidence="9" type="ORF">SAMN04488036_108111</name>
</gene>
<name>A0A1I4GGU4_9RHOB</name>
<evidence type="ECO:0000256" key="7">
    <source>
        <dbReference type="SAM" id="Phobius"/>
    </source>
</evidence>
<protein>
    <submittedName>
        <fullName evidence="9">Uncharacterized protein involved in exopolysaccharide biosynthesis</fullName>
    </submittedName>
</protein>
<accession>A0A1I4GGU4</accession>
<keyword evidence="4 7" id="KW-1133">Transmembrane helix</keyword>
<evidence type="ECO:0000259" key="8">
    <source>
        <dbReference type="Pfam" id="PF02706"/>
    </source>
</evidence>
<dbReference type="STRING" id="1280847.SAMN04488036_108111"/>